<proteinExistence type="predicted"/>
<dbReference type="HOGENOM" id="CLU_3376554_0_0_0"/>
<keyword evidence="1" id="KW-0812">Transmembrane</keyword>
<reference evidence="2 3" key="1">
    <citation type="submission" date="2009-12" db="EMBL/GenBank/DDBJ databases">
        <title>Complete sequence of Thermotoga petrophila RKU-1.</title>
        <authorList>
            <consortium name="US DOE Joint Genome Institute"/>
            <person name="Lucas S."/>
            <person name="Copeland A."/>
            <person name="Lapidus A."/>
            <person name="Glavina del Rio T."/>
            <person name="Dalin E."/>
            <person name="Tice H."/>
            <person name="Bruce D."/>
            <person name="Goodwin L."/>
            <person name="Pitluck S."/>
            <person name="Munk A.C."/>
            <person name="Brettin T."/>
            <person name="Detter J.C."/>
            <person name="Han C."/>
            <person name="Tapia R."/>
            <person name="Larimer F."/>
            <person name="Land M."/>
            <person name="Hauser L."/>
            <person name="Kyrpides N."/>
            <person name="Mikhailova N."/>
            <person name="Nelson K.E."/>
            <person name="Gogarten J.P."/>
            <person name="Noll K.M."/>
        </authorList>
    </citation>
    <scope>NUCLEOTIDE SEQUENCE [LARGE SCALE GENOMIC DNA]</scope>
    <source>
        <strain evidence="3">ATCC BAA-489 / DSM 13996 / JCM 10882 / RKU-10</strain>
    </source>
</reference>
<dbReference type="Proteomes" id="UP000000940">
    <property type="component" value="Chromosome"/>
</dbReference>
<evidence type="ECO:0000313" key="3">
    <source>
        <dbReference type="Proteomes" id="UP000000940"/>
    </source>
</evidence>
<evidence type="ECO:0000313" key="2">
    <source>
        <dbReference type="EMBL" id="ADA67364.1"/>
    </source>
</evidence>
<name>D2C3R0_THEP2</name>
<gene>
    <name evidence="2" type="ordered locus">Tnap_1279</name>
</gene>
<dbReference type="EMBL" id="CP001839">
    <property type="protein sequence ID" value="ADA67364.1"/>
    <property type="molecule type" value="Genomic_DNA"/>
</dbReference>
<accession>D2C3R0</accession>
<dbReference type="KEGG" id="tnp:Tnap_1279"/>
<feature type="transmembrane region" description="Helical" evidence="1">
    <location>
        <begin position="6"/>
        <end position="25"/>
    </location>
</feature>
<keyword evidence="1" id="KW-0472">Membrane</keyword>
<keyword evidence="1" id="KW-1133">Transmembrane helix</keyword>
<keyword evidence="3" id="KW-1185">Reference proteome</keyword>
<protein>
    <submittedName>
        <fullName evidence="2">Uncharacterized protein</fullName>
    </submittedName>
</protein>
<evidence type="ECO:0000256" key="1">
    <source>
        <dbReference type="SAM" id="Phobius"/>
    </source>
</evidence>
<organism evidence="2 3">
    <name type="scientific">Thermotoga petrophila (strain ATCC BAA-489 / DSM 13996 / JCM 10882 / RKU-10)</name>
    <name type="common">Thermotoga naphthophila</name>
    <dbReference type="NCBI Taxonomy" id="590168"/>
    <lineage>
        <taxon>Bacteria</taxon>
        <taxon>Thermotogati</taxon>
        <taxon>Thermotogota</taxon>
        <taxon>Thermotogae</taxon>
        <taxon>Thermotogales</taxon>
        <taxon>Thermotogaceae</taxon>
        <taxon>Thermotoga</taxon>
    </lineage>
</organism>
<dbReference type="AlphaFoldDB" id="D2C3R0"/>
<sequence length="34" mass="4108">MKALKLIIEFPVAAAVLMFVGFDLWRRYLRRRRA</sequence>